<name>A0ABY9R5V3_9BACT</name>
<gene>
    <name evidence="2" type="ORF">KPS_001647</name>
</gene>
<keyword evidence="3" id="KW-1185">Reference proteome</keyword>
<dbReference type="SUPFAM" id="SSF63411">
    <property type="entry name" value="LuxS/MPP-like metallohydrolase"/>
    <property type="match status" value="4"/>
</dbReference>
<dbReference type="PANTHER" id="PTHR43016">
    <property type="entry name" value="PRESEQUENCE PROTEASE"/>
    <property type="match status" value="1"/>
</dbReference>
<evidence type="ECO:0000313" key="3">
    <source>
        <dbReference type="Proteomes" id="UP001180616"/>
    </source>
</evidence>
<dbReference type="RefSeq" id="WP_309542851.1">
    <property type="nucleotide sequence ID" value="NZ_CP133659.1"/>
</dbReference>
<feature type="domain" description="Peptidase M16C associated" evidence="1">
    <location>
        <begin position="455"/>
        <end position="704"/>
    </location>
</feature>
<dbReference type="Pfam" id="PF05193">
    <property type="entry name" value="Peptidase_M16_C"/>
    <property type="match status" value="1"/>
</dbReference>
<dbReference type="Gene3D" id="3.30.830.10">
    <property type="entry name" value="Metalloenzyme, LuxS/M16 peptidase-like"/>
    <property type="match status" value="4"/>
</dbReference>
<dbReference type="InterPro" id="IPR011765">
    <property type="entry name" value="Pept_M16_N"/>
</dbReference>
<dbReference type="InterPro" id="IPR013578">
    <property type="entry name" value="Peptidase_M16C_assoc"/>
</dbReference>
<sequence>MQSHGFDLVFERTVHELNSRIRLWRHGATGAQLLSCCNADENKVFGVTFRTPPSDSTGVAHILEHSVLCGSEKYPVKEPFVELLKGSLQTFLNAFTYPDKTCYPVASANLQDFRNLVDVYLDAVFFPRITEEIFRQEGWHIEADAPEGPFAYKGVVYNEMKGVYSSPESILSEQSQQALFPDITYGLDSGGNPEHIPDLTYEQFANFHATYYHPSNARFFFWGDDPEEDRLACLAAVLARFDRIEADSAVPLQPRSDTPRMLEIPYAASEGDDRGMVTMNWLLCETADVERNFAFEMLEHILLGLPGSPLRRALIESGLGEDVAGVGLESDLRQMYFSVGLKGMEPKTASDVEMLIMETLADLAEDGLPADAVEAAVNSVEFALRENNSGRYPVGLAVMVRSLTTWLYDGDPLALLEWEAPLAAIKARIAAGERYFEGLIREWLLDNQHVATVLLTPDRKLADRREAAEAAGLEAYRQGLRQCERVALVEETRALRSLQEAPDSLEALATIPGLKLEDLPKENRPIPSEDRQAGAVPVLFHDLDTSGIAYTETTFDLSAVPAHLVPLVPLFGRALFEMGTAQRDFVDLGMRIARKTGGMDADTLFATTLGVRQPVARLVVHGKATRDNVPALYDLLSEVLLEAKFDDRERFQRMVLEEKARQEHVLVPSGHGIVMARLRAGYNAAGWLDEATTGVSYLAFLRTLAERMEKDWDGVLADLAALRGLVLRRSGCLMNLTADAEVAGLVSGPAAALAAALPDAPAPAQTNGWHPAGAAAEAEALVMPAQVNYVGKAADLYGLGYTYHGSANVVFKHLRMAFLWDRVRVQGGAYGAFCAFDRASGLLTQVSYRDPNVAATLDVYDATADYLRRVSLSPTELANAIVGAIGDVDKHMLPDAKGSAALYRSLVGDTDAARQQMRDEILSTTNDHFRALADVMAEAARTGRVAVLGGAALERVAGEKGWRVERVL</sequence>
<proteinExistence type="predicted"/>
<reference evidence="2" key="1">
    <citation type="submission" date="2023-09" db="EMBL/GenBank/DDBJ databases">
        <authorList>
            <consortium name="CW5 consortium"/>
            <person name="Lu C.-W."/>
        </authorList>
    </citation>
    <scope>NUCLEOTIDE SEQUENCE</scope>
    <source>
        <strain evidence="2">KPS</strain>
    </source>
</reference>
<dbReference type="PANTHER" id="PTHR43016:SF13">
    <property type="entry name" value="PRESEQUENCE PROTEASE, MITOCHONDRIAL"/>
    <property type="match status" value="1"/>
</dbReference>
<dbReference type="EMBL" id="CP133659">
    <property type="protein sequence ID" value="WMW67007.1"/>
    <property type="molecule type" value="Genomic_DNA"/>
</dbReference>
<organism evidence="2 3">
    <name type="scientific">Nitratidesulfovibrio liaohensis</name>
    <dbReference type="NCBI Taxonomy" id="2604158"/>
    <lineage>
        <taxon>Bacteria</taxon>
        <taxon>Pseudomonadati</taxon>
        <taxon>Thermodesulfobacteriota</taxon>
        <taxon>Desulfovibrionia</taxon>
        <taxon>Desulfovibrionales</taxon>
        <taxon>Desulfovibrionaceae</taxon>
        <taxon>Nitratidesulfovibrio</taxon>
    </lineage>
</organism>
<dbReference type="Pfam" id="PF22516">
    <property type="entry name" value="PreP_C"/>
    <property type="match status" value="1"/>
</dbReference>
<accession>A0ABY9R5V3</accession>
<dbReference type="InterPro" id="IPR055130">
    <property type="entry name" value="PreP_C"/>
</dbReference>
<evidence type="ECO:0000259" key="1">
    <source>
        <dbReference type="SMART" id="SM01264"/>
    </source>
</evidence>
<dbReference type="Pfam" id="PF08367">
    <property type="entry name" value="M16C_assoc"/>
    <property type="match status" value="1"/>
</dbReference>
<dbReference type="InterPro" id="IPR011249">
    <property type="entry name" value="Metalloenz_LuxS/M16"/>
</dbReference>
<dbReference type="Proteomes" id="UP001180616">
    <property type="component" value="Chromosome"/>
</dbReference>
<protein>
    <submittedName>
        <fullName evidence="2">Insulinase family protein</fullName>
    </submittedName>
</protein>
<dbReference type="InterPro" id="IPR007863">
    <property type="entry name" value="Peptidase_M16_C"/>
</dbReference>
<evidence type="ECO:0000313" key="2">
    <source>
        <dbReference type="EMBL" id="WMW67007.1"/>
    </source>
</evidence>
<dbReference type="Pfam" id="PF00675">
    <property type="entry name" value="Peptidase_M16"/>
    <property type="match status" value="1"/>
</dbReference>
<dbReference type="SMART" id="SM01264">
    <property type="entry name" value="M16C_associated"/>
    <property type="match status" value="1"/>
</dbReference>